<organism evidence="1">
    <name type="scientific">uncultured prokaryote</name>
    <dbReference type="NCBI Taxonomy" id="198431"/>
    <lineage>
        <taxon>unclassified sequences</taxon>
        <taxon>environmental samples</taxon>
    </lineage>
</organism>
<reference evidence="1" key="2">
    <citation type="submission" date="2015-07" db="EMBL/GenBank/DDBJ databases">
        <title>Plasmids, circular viruses and viroids from rat gut.</title>
        <authorList>
            <person name="Jorgensen T.J."/>
            <person name="Hansen M.A."/>
            <person name="Xu Z."/>
            <person name="Tabak M.A."/>
            <person name="Sorensen S.J."/>
            <person name="Hansen L.H."/>
        </authorList>
    </citation>
    <scope>NUCLEOTIDE SEQUENCE</scope>
    <source>
        <plasmid evidence="1">pRGRH0250</plasmid>
    </source>
</reference>
<geneLocation type="plasmid" evidence="1">
    <name>pRGRH0250</name>
</geneLocation>
<keyword evidence="1" id="KW-0614">Plasmid</keyword>
<accession>A0A0H5QE85</accession>
<sequence length="84" mass="9576">MARGSLPVLVVEDENDSMEAVVRDIIRRSRIIMPDLTSADRLVEAVLLRAIAESKEGPFQGDIRSRLMDMLTEEHRLNCKRLLN</sequence>
<name>A0A0H5QE85_9ZZZZ</name>
<proteinExistence type="predicted"/>
<dbReference type="AlphaFoldDB" id="A0A0H5QE85"/>
<dbReference type="EMBL" id="LN852923">
    <property type="protein sequence ID" value="CRY94422.1"/>
    <property type="molecule type" value="Genomic_DNA"/>
</dbReference>
<reference evidence="1" key="1">
    <citation type="submission" date="2015-06" db="EMBL/GenBank/DDBJ databases">
        <authorList>
            <person name="Joergensen T."/>
        </authorList>
    </citation>
    <scope>NUCLEOTIDE SEQUENCE</scope>
    <source>
        <plasmid evidence="1">pRGRH0250</plasmid>
    </source>
</reference>
<evidence type="ECO:0000313" key="1">
    <source>
        <dbReference type="EMBL" id="CRY94422.1"/>
    </source>
</evidence>
<protein>
    <recommendedName>
        <fullName evidence="2">Response regulatory domain-containing protein</fullName>
    </recommendedName>
</protein>
<evidence type="ECO:0008006" key="2">
    <source>
        <dbReference type="Google" id="ProtNLM"/>
    </source>
</evidence>